<reference evidence="1 2" key="1">
    <citation type="journal article" date="2015" name="Sci. Rep.">
        <title>The power of single molecule real-time sequencing technology in the de novo assembly of a eukaryotic genome.</title>
        <authorList>
            <person name="Sakai H."/>
            <person name="Naito K."/>
            <person name="Ogiso-Tanaka E."/>
            <person name="Takahashi Y."/>
            <person name="Iseki K."/>
            <person name="Muto C."/>
            <person name="Satou K."/>
            <person name="Teruya K."/>
            <person name="Shiroma A."/>
            <person name="Shimoji M."/>
            <person name="Hirano T."/>
            <person name="Itoh T."/>
            <person name="Kaga A."/>
            <person name="Tomooka N."/>
        </authorList>
    </citation>
    <scope>NUCLEOTIDE SEQUENCE [LARGE SCALE GENOMIC DNA]</scope>
    <source>
        <strain evidence="2">cv. Shumari</strain>
    </source>
</reference>
<sequence>MLQLQQQRQKGPWAQVLNQKHLHHLCLLCLTLTNLYCNFNSTIIYMISDFSQVFVAEREKERYNMVQDCHLVDAY</sequence>
<dbReference type="Proteomes" id="UP000291084">
    <property type="component" value="Chromosome 5"/>
</dbReference>
<keyword evidence="2" id="KW-1185">Reference proteome</keyword>
<dbReference type="EMBL" id="AP015038">
    <property type="protein sequence ID" value="BAT88876.1"/>
    <property type="molecule type" value="Genomic_DNA"/>
</dbReference>
<accession>A0A0S3S7P4</accession>
<evidence type="ECO:0000313" key="2">
    <source>
        <dbReference type="Proteomes" id="UP000291084"/>
    </source>
</evidence>
<organism evidence="1 2">
    <name type="scientific">Vigna angularis var. angularis</name>
    <dbReference type="NCBI Taxonomy" id="157739"/>
    <lineage>
        <taxon>Eukaryota</taxon>
        <taxon>Viridiplantae</taxon>
        <taxon>Streptophyta</taxon>
        <taxon>Embryophyta</taxon>
        <taxon>Tracheophyta</taxon>
        <taxon>Spermatophyta</taxon>
        <taxon>Magnoliopsida</taxon>
        <taxon>eudicotyledons</taxon>
        <taxon>Gunneridae</taxon>
        <taxon>Pentapetalae</taxon>
        <taxon>rosids</taxon>
        <taxon>fabids</taxon>
        <taxon>Fabales</taxon>
        <taxon>Fabaceae</taxon>
        <taxon>Papilionoideae</taxon>
        <taxon>50 kb inversion clade</taxon>
        <taxon>NPAAA clade</taxon>
        <taxon>indigoferoid/millettioid clade</taxon>
        <taxon>Phaseoleae</taxon>
        <taxon>Vigna</taxon>
    </lineage>
</organism>
<protein>
    <submittedName>
        <fullName evidence="1">Uncharacterized protein</fullName>
    </submittedName>
</protein>
<proteinExistence type="predicted"/>
<gene>
    <name evidence="1" type="primary">Vigan.05G251200</name>
    <name evidence="1" type="ORF">VIGAN_05251200</name>
</gene>
<dbReference type="AlphaFoldDB" id="A0A0S3S7P4"/>
<evidence type="ECO:0000313" key="1">
    <source>
        <dbReference type="EMBL" id="BAT88876.1"/>
    </source>
</evidence>
<name>A0A0S3S7P4_PHAAN</name>